<protein>
    <submittedName>
        <fullName evidence="1">Uncharacterized protein</fullName>
    </submittedName>
</protein>
<organism evidence="1 2">
    <name type="scientific">Araneus ventricosus</name>
    <name type="common">Orbweaver spider</name>
    <name type="synonym">Epeira ventricosa</name>
    <dbReference type="NCBI Taxonomy" id="182803"/>
    <lineage>
        <taxon>Eukaryota</taxon>
        <taxon>Metazoa</taxon>
        <taxon>Ecdysozoa</taxon>
        <taxon>Arthropoda</taxon>
        <taxon>Chelicerata</taxon>
        <taxon>Arachnida</taxon>
        <taxon>Araneae</taxon>
        <taxon>Araneomorphae</taxon>
        <taxon>Entelegynae</taxon>
        <taxon>Araneoidea</taxon>
        <taxon>Araneidae</taxon>
        <taxon>Araneus</taxon>
    </lineage>
</organism>
<dbReference type="AlphaFoldDB" id="A0A4Y2DWT4"/>
<keyword evidence="2" id="KW-1185">Reference proteome</keyword>
<proteinExistence type="predicted"/>
<dbReference type="EMBL" id="BGPR01000442">
    <property type="protein sequence ID" value="GBM20456.1"/>
    <property type="molecule type" value="Genomic_DNA"/>
</dbReference>
<reference evidence="1 2" key="1">
    <citation type="journal article" date="2019" name="Sci. Rep.">
        <title>Orb-weaving spider Araneus ventricosus genome elucidates the spidroin gene catalogue.</title>
        <authorList>
            <person name="Kono N."/>
            <person name="Nakamura H."/>
            <person name="Ohtoshi R."/>
            <person name="Moran D.A.P."/>
            <person name="Shinohara A."/>
            <person name="Yoshida Y."/>
            <person name="Fujiwara M."/>
            <person name="Mori M."/>
            <person name="Tomita M."/>
            <person name="Arakawa K."/>
        </authorList>
    </citation>
    <scope>NUCLEOTIDE SEQUENCE [LARGE SCALE GENOMIC DNA]</scope>
</reference>
<name>A0A4Y2DWT4_ARAVE</name>
<gene>
    <name evidence="1" type="ORF">AVEN_5544_1</name>
</gene>
<evidence type="ECO:0000313" key="1">
    <source>
        <dbReference type="EMBL" id="GBM20456.1"/>
    </source>
</evidence>
<evidence type="ECO:0000313" key="2">
    <source>
        <dbReference type="Proteomes" id="UP000499080"/>
    </source>
</evidence>
<accession>A0A4Y2DWT4</accession>
<comment type="caution">
    <text evidence="1">The sequence shown here is derived from an EMBL/GenBank/DDBJ whole genome shotgun (WGS) entry which is preliminary data.</text>
</comment>
<dbReference type="Proteomes" id="UP000499080">
    <property type="component" value="Unassembled WGS sequence"/>
</dbReference>
<sequence length="135" mass="15302">MCFVARRMNELNDRYLLHSSTFRYDTVLAIGEKQMPVTCVLIQTKRCKKLAWIGSSLSPSLSHTHILGPTFFYAPVSPLPSGKLTTWPVRHWSPSPSSIRLANSHLAIKQCTEADYGWIAKWIAILTKKSRDTLN</sequence>